<comment type="catalytic activity">
    <reaction evidence="3">
        <text>2-C-methyl-D-erythritol 4-phosphate + CTP + H(+) = 4-CDP-2-C-methyl-D-erythritol + diphosphate</text>
        <dbReference type="Rhea" id="RHEA:13429"/>
        <dbReference type="ChEBI" id="CHEBI:15378"/>
        <dbReference type="ChEBI" id="CHEBI:33019"/>
        <dbReference type="ChEBI" id="CHEBI:37563"/>
        <dbReference type="ChEBI" id="CHEBI:57823"/>
        <dbReference type="ChEBI" id="CHEBI:58262"/>
        <dbReference type="EC" id="2.7.7.60"/>
    </reaction>
</comment>
<name>A0A1X7L8X9_9BACT</name>
<dbReference type="InterPro" id="IPR050088">
    <property type="entry name" value="IspD/TarI_cytidylyltransf_bact"/>
</dbReference>
<keyword evidence="5" id="KW-1185">Reference proteome</keyword>
<dbReference type="SUPFAM" id="SSF53448">
    <property type="entry name" value="Nucleotide-diphospho-sugar transferases"/>
    <property type="match status" value="1"/>
</dbReference>
<dbReference type="NCBIfam" id="NF001186">
    <property type="entry name" value="PRK00155.2-3"/>
    <property type="match status" value="1"/>
</dbReference>
<evidence type="ECO:0000256" key="2">
    <source>
        <dbReference type="ARBA" id="ARBA00022695"/>
    </source>
</evidence>
<sequence>MKKYAIIVAGGTGKRMGESLPKQFLKLGGTPILIHTLQAFYTADPEIEIILTLPQEEIQFWDELNIWHQNYIEHQVVAGGETRFHSVKNALQFVESGLVAVHDGVRPFVSAATIKQSYEQAKEKKAVVTAVLMKDSVRQIDEKGGSKNIDRSSLRMIQTPQTFDAKLLKAAYNTEFKSFFTDDASVVESYGHSVTLIEGQYQNIKITTPEDLLIAEALLEAK</sequence>
<reference evidence="5" key="1">
    <citation type="submission" date="2017-04" db="EMBL/GenBank/DDBJ databases">
        <authorList>
            <person name="Varghese N."/>
            <person name="Submissions S."/>
        </authorList>
    </citation>
    <scope>NUCLEOTIDE SEQUENCE [LARGE SCALE GENOMIC DNA]</scope>
    <source>
        <strain evidence="5">DSM 4125</strain>
    </source>
</reference>
<evidence type="ECO:0000256" key="1">
    <source>
        <dbReference type="ARBA" id="ARBA00022679"/>
    </source>
</evidence>
<dbReference type="PANTHER" id="PTHR32125:SF4">
    <property type="entry name" value="2-C-METHYL-D-ERYTHRITOL 4-PHOSPHATE CYTIDYLYLTRANSFERASE, CHLOROPLASTIC"/>
    <property type="match status" value="1"/>
</dbReference>
<dbReference type="HAMAP" id="MF_00108">
    <property type="entry name" value="IspD"/>
    <property type="match status" value="1"/>
</dbReference>
<dbReference type="Pfam" id="PF01128">
    <property type="entry name" value="IspD"/>
    <property type="match status" value="1"/>
</dbReference>
<feature type="site" description="Positions MEP for the nucleophilic attack" evidence="3">
    <location>
        <position position="205"/>
    </location>
</feature>
<gene>
    <name evidence="3" type="primary">ispD</name>
    <name evidence="4" type="ORF">SAMN05661096_03650</name>
</gene>
<comment type="function">
    <text evidence="3">Catalyzes the formation of 4-diphosphocytidyl-2-C-methyl-D-erythritol from CTP and 2-C-methyl-D-erythritol 4-phosphate (MEP).</text>
</comment>
<evidence type="ECO:0000313" key="5">
    <source>
        <dbReference type="Proteomes" id="UP000193804"/>
    </source>
</evidence>
<comment type="similarity">
    <text evidence="3">Belongs to the IspD/TarI cytidylyltransferase family. IspD subfamily.</text>
</comment>
<feature type="site" description="Positions MEP for the nucleophilic attack" evidence="3">
    <location>
        <position position="151"/>
    </location>
</feature>
<dbReference type="InterPro" id="IPR029044">
    <property type="entry name" value="Nucleotide-diphossugar_trans"/>
</dbReference>
<dbReference type="Gene3D" id="3.90.550.10">
    <property type="entry name" value="Spore Coat Polysaccharide Biosynthesis Protein SpsA, Chain A"/>
    <property type="match status" value="1"/>
</dbReference>
<dbReference type="AlphaFoldDB" id="A0A1X7L8X9"/>
<dbReference type="STRING" id="1028.SAMN05661096_03650"/>
<evidence type="ECO:0000313" key="4">
    <source>
        <dbReference type="EMBL" id="SMG50281.1"/>
    </source>
</evidence>
<dbReference type="RefSeq" id="WP_085518780.1">
    <property type="nucleotide sequence ID" value="NZ_FXAW01000009.1"/>
</dbReference>
<keyword evidence="1 3" id="KW-0808">Transferase</keyword>
<evidence type="ECO:0000256" key="3">
    <source>
        <dbReference type="HAMAP-Rule" id="MF_00108"/>
    </source>
</evidence>
<accession>A0A1X7L8X9</accession>
<dbReference type="GO" id="GO:0050518">
    <property type="term" value="F:2-C-methyl-D-erythritol 4-phosphate cytidylyltransferase activity"/>
    <property type="evidence" value="ECO:0007669"/>
    <property type="project" value="UniProtKB-UniRule"/>
</dbReference>
<dbReference type="UniPathway" id="UPA00056">
    <property type="reaction ID" value="UER00093"/>
</dbReference>
<feature type="site" description="Transition state stabilizer" evidence="3">
    <location>
        <position position="22"/>
    </location>
</feature>
<comment type="pathway">
    <text evidence="3">Isoprenoid biosynthesis; isopentenyl diphosphate biosynthesis via DXP pathway; isopentenyl diphosphate from 1-deoxy-D-xylulose 5-phosphate: step 2/6.</text>
</comment>
<proteinExistence type="inferred from homology"/>
<keyword evidence="2 3" id="KW-0548">Nucleotidyltransferase</keyword>
<dbReference type="FunFam" id="3.90.550.10:FF:000003">
    <property type="entry name" value="2-C-methyl-D-erythritol 4-phosphate cytidylyltransferase"/>
    <property type="match status" value="1"/>
</dbReference>
<keyword evidence="3" id="KW-0414">Isoprene biosynthesis</keyword>
<organism evidence="4 5">
    <name type="scientific">Marivirga sericea</name>
    <dbReference type="NCBI Taxonomy" id="1028"/>
    <lineage>
        <taxon>Bacteria</taxon>
        <taxon>Pseudomonadati</taxon>
        <taxon>Bacteroidota</taxon>
        <taxon>Cytophagia</taxon>
        <taxon>Cytophagales</taxon>
        <taxon>Marivirgaceae</taxon>
        <taxon>Marivirga</taxon>
    </lineage>
</organism>
<dbReference type="CDD" id="cd02516">
    <property type="entry name" value="CDP-ME_synthetase"/>
    <property type="match status" value="1"/>
</dbReference>
<feature type="site" description="Transition state stabilizer" evidence="3">
    <location>
        <position position="15"/>
    </location>
</feature>
<dbReference type="Proteomes" id="UP000193804">
    <property type="component" value="Unassembled WGS sequence"/>
</dbReference>
<dbReference type="EC" id="2.7.7.60" evidence="3"/>
<dbReference type="InterPro" id="IPR001228">
    <property type="entry name" value="IspD"/>
</dbReference>
<dbReference type="NCBIfam" id="TIGR00453">
    <property type="entry name" value="ispD"/>
    <property type="match status" value="1"/>
</dbReference>
<dbReference type="GO" id="GO:0019288">
    <property type="term" value="P:isopentenyl diphosphate biosynthetic process, methylerythritol 4-phosphate pathway"/>
    <property type="evidence" value="ECO:0007669"/>
    <property type="project" value="UniProtKB-UniRule"/>
</dbReference>
<protein>
    <recommendedName>
        <fullName evidence="3">2-C-methyl-D-erythritol 4-phosphate cytidylyltransferase</fullName>
        <ecNumber evidence="3">2.7.7.60</ecNumber>
    </recommendedName>
    <alternativeName>
        <fullName evidence="3">4-diphosphocytidyl-2C-methyl-D-erythritol synthase</fullName>
    </alternativeName>
    <alternativeName>
        <fullName evidence="3">MEP cytidylyltransferase</fullName>
        <shortName evidence="3">MCT</shortName>
    </alternativeName>
</protein>
<dbReference type="EMBL" id="FXAW01000009">
    <property type="protein sequence ID" value="SMG50281.1"/>
    <property type="molecule type" value="Genomic_DNA"/>
</dbReference>
<dbReference type="OrthoDB" id="9806837at2"/>
<dbReference type="InterPro" id="IPR034683">
    <property type="entry name" value="IspD/TarI"/>
</dbReference>
<dbReference type="PANTHER" id="PTHR32125">
    <property type="entry name" value="2-C-METHYL-D-ERYTHRITOL 4-PHOSPHATE CYTIDYLYLTRANSFERASE, CHLOROPLASTIC"/>
    <property type="match status" value="1"/>
</dbReference>